<dbReference type="EMBL" id="CAMGYJ010000009">
    <property type="protein sequence ID" value="CAI0545822.1"/>
    <property type="molecule type" value="Genomic_DNA"/>
</dbReference>
<dbReference type="PROSITE" id="PS51387">
    <property type="entry name" value="FAD_PCMH"/>
    <property type="match status" value="1"/>
</dbReference>
<dbReference type="GO" id="GO:0071949">
    <property type="term" value="F:FAD binding"/>
    <property type="evidence" value="ECO:0007669"/>
    <property type="project" value="InterPro"/>
</dbReference>
<keyword evidence="3" id="KW-0285">Flavoprotein</keyword>
<dbReference type="FunFam" id="3.30.43.10:FF:000004">
    <property type="entry name" value="Berberine bridge enzyme-like 15"/>
    <property type="match status" value="1"/>
</dbReference>
<dbReference type="InterPro" id="IPR016166">
    <property type="entry name" value="FAD-bd_PCMH"/>
</dbReference>
<keyword evidence="5" id="KW-0274">FAD</keyword>
<evidence type="ECO:0000256" key="2">
    <source>
        <dbReference type="ARBA" id="ARBA00005466"/>
    </source>
</evidence>
<proteinExistence type="inferred from homology"/>
<evidence type="ECO:0000259" key="9">
    <source>
        <dbReference type="PROSITE" id="PS51387"/>
    </source>
</evidence>
<dbReference type="InterPro" id="IPR016169">
    <property type="entry name" value="FAD-bd_PCMH_sub2"/>
</dbReference>
<comment type="similarity">
    <text evidence="2">Belongs to the oxygen-dependent FAD-linked oxidoreductase family.</text>
</comment>
<dbReference type="GO" id="GO:0016491">
    <property type="term" value="F:oxidoreductase activity"/>
    <property type="evidence" value="ECO:0007669"/>
    <property type="project" value="InterPro"/>
</dbReference>
<dbReference type="PANTHER" id="PTHR32448">
    <property type="entry name" value="OS08G0158400 PROTEIN"/>
    <property type="match status" value="1"/>
</dbReference>
<accession>A0AAV0QJT3</accession>
<dbReference type="Gene3D" id="3.40.462.20">
    <property type="match status" value="2"/>
</dbReference>
<dbReference type="GO" id="GO:1901696">
    <property type="term" value="P:cannabinoid biosynthetic process"/>
    <property type="evidence" value="ECO:0007669"/>
    <property type="project" value="UniProtKB-ARBA"/>
</dbReference>
<dbReference type="InterPro" id="IPR036318">
    <property type="entry name" value="FAD-bd_PCMH-like_sf"/>
</dbReference>
<evidence type="ECO:0000256" key="3">
    <source>
        <dbReference type="ARBA" id="ARBA00022630"/>
    </source>
</evidence>
<keyword evidence="11" id="KW-1185">Reference proteome</keyword>
<keyword evidence="7" id="KW-0325">Glycoprotein</keyword>
<dbReference type="InterPro" id="IPR016167">
    <property type="entry name" value="FAD-bd_PCMH_sub1"/>
</dbReference>
<sequence length="526" mass="58068">MAPLPSSSSILPLLLLCLLITPSLAFPKRHQPAQKQQYRFLQCLSDHTKKTTAIPFSRTFFTPDSSNFSTVLNSTAQNLRYLLPSVLKPVFIFTPLQVSHIQAAVICSKKLNINLRIRSGGHDYEGLSYASKTESSFLILDLSKLRAVYDIDVTSKTAWAQAGATIGEAYYRIAEKSRTHGFPAGLYSSLGVGGHITGGAYGGMMRKYGLGADNVVDALIVDASGKLLDRKAMGEDVFWAIRGGAGGSFGVIVAWKLKLVPVPATVTVFTVPKTLQTGATKILYKWQQVADKLDDNLFIRVIITTGPIGNTTERTVTTLYQALYLGDSERLLKIMGASFPELGLTKADCLETSWAGFPTGTAPEVLLQGQSLFKNYFKAKSDFVRDPIPETGLEGIWKRFLQEDSPLTIWNPLGGQMARISESAIPFPHRKGVRKLHNYMTPYVSKKPRTSYVNYRDLDLGMNKGGNTSFIEASAWGTSYFKGNFNKLVQVKTKFDPENFFRHEQSIPPLPVSMRKRKGRGGVGFH</sequence>
<evidence type="ECO:0000256" key="1">
    <source>
        <dbReference type="ARBA" id="ARBA00001974"/>
    </source>
</evidence>
<dbReference type="AlphaFoldDB" id="A0AAV0QJT3"/>
<dbReference type="Gene3D" id="3.30.465.10">
    <property type="match status" value="2"/>
</dbReference>
<dbReference type="Pfam" id="PF01565">
    <property type="entry name" value="FAD_binding_4"/>
    <property type="match status" value="1"/>
</dbReference>
<evidence type="ECO:0000313" key="11">
    <source>
        <dbReference type="Proteomes" id="UP001154282"/>
    </source>
</evidence>
<evidence type="ECO:0000256" key="5">
    <source>
        <dbReference type="ARBA" id="ARBA00022827"/>
    </source>
</evidence>
<comment type="caution">
    <text evidence="10">The sequence shown here is derived from an EMBL/GenBank/DDBJ whole genome shotgun (WGS) entry which is preliminary data.</text>
</comment>
<feature type="chain" id="PRO_5043426653" description="FAD-binding PCMH-type domain-containing protein" evidence="8">
    <location>
        <begin position="26"/>
        <end position="526"/>
    </location>
</feature>
<keyword evidence="6" id="KW-1015">Disulfide bond</keyword>
<keyword evidence="4 8" id="KW-0732">Signal</keyword>
<feature type="domain" description="FAD-binding PCMH-type" evidence="9">
    <location>
        <begin position="85"/>
        <end position="262"/>
    </location>
</feature>
<evidence type="ECO:0000256" key="4">
    <source>
        <dbReference type="ARBA" id="ARBA00022729"/>
    </source>
</evidence>
<dbReference type="Gene3D" id="3.30.43.10">
    <property type="entry name" value="Uridine Diphospho-n-acetylenolpyruvylglucosamine Reductase, domain 2"/>
    <property type="match status" value="1"/>
</dbReference>
<reference evidence="10" key="1">
    <citation type="submission" date="2022-08" db="EMBL/GenBank/DDBJ databases">
        <authorList>
            <person name="Gutierrez-Valencia J."/>
        </authorList>
    </citation>
    <scope>NUCLEOTIDE SEQUENCE</scope>
</reference>
<comment type="cofactor">
    <cofactor evidence="1">
        <name>FAD</name>
        <dbReference type="ChEBI" id="CHEBI:57692"/>
    </cofactor>
</comment>
<evidence type="ECO:0000256" key="7">
    <source>
        <dbReference type="ARBA" id="ARBA00023180"/>
    </source>
</evidence>
<dbReference type="InterPro" id="IPR006094">
    <property type="entry name" value="Oxid_FAD_bind_N"/>
</dbReference>
<protein>
    <recommendedName>
        <fullName evidence="9">FAD-binding PCMH-type domain-containing protein</fullName>
    </recommendedName>
</protein>
<name>A0AAV0QJT3_9ROSI</name>
<feature type="signal peptide" evidence="8">
    <location>
        <begin position="1"/>
        <end position="25"/>
    </location>
</feature>
<dbReference type="Proteomes" id="UP001154282">
    <property type="component" value="Unassembled WGS sequence"/>
</dbReference>
<evidence type="ECO:0000313" key="10">
    <source>
        <dbReference type="EMBL" id="CAI0545822.1"/>
    </source>
</evidence>
<dbReference type="SUPFAM" id="SSF56176">
    <property type="entry name" value="FAD-binding/transporter-associated domain-like"/>
    <property type="match status" value="1"/>
</dbReference>
<dbReference type="InterPro" id="IPR012951">
    <property type="entry name" value="BBE"/>
</dbReference>
<gene>
    <name evidence="10" type="ORF">LITE_LOCUS43723</name>
</gene>
<evidence type="ECO:0000256" key="6">
    <source>
        <dbReference type="ARBA" id="ARBA00023157"/>
    </source>
</evidence>
<dbReference type="Pfam" id="PF08031">
    <property type="entry name" value="BBE"/>
    <property type="match status" value="1"/>
</dbReference>
<evidence type="ECO:0000256" key="8">
    <source>
        <dbReference type="SAM" id="SignalP"/>
    </source>
</evidence>
<organism evidence="10 11">
    <name type="scientific">Linum tenue</name>
    <dbReference type="NCBI Taxonomy" id="586396"/>
    <lineage>
        <taxon>Eukaryota</taxon>
        <taxon>Viridiplantae</taxon>
        <taxon>Streptophyta</taxon>
        <taxon>Embryophyta</taxon>
        <taxon>Tracheophyta</taxon>
        <taxon>Spermatophyta</taxon>
        <taxon>Magnoliopsida</taxon>
        <taxon>eudicotyledons</taxon>
        <taxon>Gunneridae</taxon>
        <taxon>Pentapetalae</taxon>
        <taxon>rosids</taxon>
        <taxon>fabids</taxon>
        <taxon>Malpighiales</taxon>
        <taxon>Linaceae</taxon>
        <taxon>Linum</taxon>
    </lineage>
</organism>